<comment type="caution">
    <text evidence="2">The sequence shown here is derived from an EMBL/GenBank/DDBJ whole genome shotgun (WGS) entry which is preliminary data.</text>
</comment>
<dbReference type="PANTHER" id="PTHR43739:SF5">
    <property type="entry name" value="EXO-ALPHA-SIALIDASE"/>
    <property type="match status" value="1"/>
</dbReference>
<feature type="region of interest" description="Disordered" evidence="1">
    <location>
        <begin position="378"/>
        <end position="422"/>
    </location>
</feature>
<organism evidence="2">
    <name type="scientific">mine drainage metagenome</name>
    <dbReference type="NCBI Taxonomy" id="410659"/>
    <lineage>
        <taxon>unclassified sequences</taxon>
        <taxon>metagenomes</taxon>
        <taxon>ecological metagenomes</taxon>
    </lineage>
</organism>
<dbReference type="GO" id="GO:0016787">
    <property type="term" value="F:hydrolase activity"/>
    <property type="evidence" value="ECO:0007669"/>
    <property type="project" value="UniProtKB-KW"/>
</dbReference>
<keyword evidence="2" id="KW-0378">Hydrolase</keyword>
<dbReference type="GO" id="GO:0010411">
    <property type="term" value="P:xyloglucan metabolic process"/>
    <property type="evidence" value="ECO:0007669"/>
    <property type="project" value="TreeGrafter"/>
</dbReference>
<reference evidence="2" key="2">
    <citation type="journal article" date="2014" name="ISME J.">
        <title>Microbial stratification in low pH oxic and suboxic macroscopic growths along an acid mine drainage.</title>
        <authorList>
            <person name="Mendez-Garcia C."/>
            <person name="Mesa V."/>
            <person name="Sprenger R.R."/>
            <person name="Richter M."/>
            <person name="Diez M.S."/>
            <person name="Solano J."/>
            <person name="Bargiela R."/>
            <person name="Golyshina O.V."/>
            <person name="Manteca A."/>
            <person name="Ramos J.L."/>
            <person name="Gallego J.R."/>
            <person name="Llorente I."/>
            <person name="Martins Dos Santos V.A."/>
            <person name="Jensen O.N."/>
            <person name="Pelaez A.I."/>
            <person name="Sanchez J."/>
            <person name="Ferrer M."/>
        </authorList>
    </citation>
    <scope>NUCLEOTIDE SEQUENCE</scope>
</reference>
<proteinExistence type="predicted"/>
<dbReference type="SUPFAM" id="SSF110296">
    <property type="entry name" value="Oligoxyloglucan reducing end-specific cellobiohydrolase"/>
    <property type="match status" value="1"/>
</dbReference>
<evidence type="ECO:0000313" key="2">
    <source>
        <dbReference type="EMBL" id="EQD75341.1"/>
    </source>
</evidence>
<gene>
    <name evidence="2" type="ORF">B1A_04026</name>
</gene>
<dbReference type="PANTHER" id="PTHR43739">
    <property type="entry name" value="XYLOGLUCANASE (EUROFUNG)"/>
    <property type="match status" value="1"/>
</dbReference>
<dbReference type="InterPro" id="IPR015943">
    <property type="entry name" value="WD40/YVTN_repeat-like_dom_sf"/>
</dbReference>
<protein>
    <submittedName>
        <fullName evidence="2">Glycosyl hydrolase BNR repeat-containing protein</fullName>
    </submittedName>
</protein>
<dbReference type="EMBL" id="AUZX01002928">
    <property type="protein sequence ID" value="EQD75341.1"/>
    <property type="molecule type" value="Genomic_DNA"/>
</dbReference>
<dbReference type="Gene3D" id="2.130.10.10">
    <property type="entry name" value="YVTN repeat-like/Quinoprotein amine dehydrogenase"/>
    <property type="match status" value="2"/>
</dbReference>
<sequence length="422" mass="45579">MSVAIADHGRRIYIVGNTIEHGSGLFRSDDGGATWKHMAATDKRISNGQGNYSCGVFVDPQNANILYTVSTAMYRSTNGGVTFHAFKGAPGGEDYHSLWIDPRNAARMEVASDQGASVTLDGGRTWSLWYTEPISQIYHVATTSQYRYWIAGAQQDTGAVMIRSRSNWGQVDFTDWSPVPSSEFGYIAPDPLHPHILYAIGYGPGGGGGGLVKINMFTGQWENIAPNFGARAKDYRSSRSLPMKFDTAFDPAALYVAYQCLLVTRNGGHSWQAFSPALTTAKGAPPVPCGTPLPRAKKKAHRPRNPFKPAGPVIVDFSLSKVRPGVVWTVSSNNQIYNTMDGGKRWNNVSNLPGLPPDAHLHTIEAGDAADTAYVTARISRPPPPQGRLRGARHGAQGRARPSVRTPTCRSSGAPPMAAKRG</sequence>
<accession>T1BR40</accession>
<evidence type="ECO:0000256" key="1">
    <source>
        <dbReference type="SAM" id="MobiDB-lite"/>
    </source>
</evidence>
<dbReference type="AlphaFoldDB" id="T1BR40"/>
<reference evidence="2" key="1">
    <citation type="submission" date="2013-08" db="EMBL/GenBank/DDBJ databases">
        <authorList>
            <person name="Mendez C."/>
            <person name="Richter M."/>
            <person name="Ferrer M."/>
            <person name="Sanchez J."/>
        </authorList>
    </citation>
    <scope>NUCLEOTIDE SEQUENCE</scope>
</reference>
<name>T1BR40_9ZZZZ</name>
<dbReference type="InterPro" id="IPR052025">
    <property type="entry name" value="Xyloglucanase_GH74"/>
</dbReference>